<organism evidence="1 2">
    <name type="scientific">Chitinophaga caeni</name>
    <dbReference type="NCBI Taxonomy" id="2029983"/>
    <lineage>
        <taxon>Bacteria</taxon>
        <taxon>Pseudomonadati</taxon>
        <taxon>Bacteroidota</taxon>
        <taxon>Chitinophagia</taxon>
        <taxon>Chitinophagales</taxon>
        <taxon>Chitinophagaceae</taxon>
        <taxon>Chitinophaga</taxon>
    </lineage>
</organism>
<keyword evidence="2" id="KW-1185">Reference proteome</keyword>
<sequence>MKLLLLTLVFASGITCKRVTVFVCDSKYAKKYHYRDDCRGLKNCKHKIIEISLDSARSTNKTLCKWEYNQ</sequence>
<evidence type="ECO:0000313" key="1">
    <source>
        <dbReference type="EMBL" id="ATL46459.1"/>
    </source>
</evidence>
<evidence type="ECO:0000313" key="2">
    <source>
        <dbReference type="Proteomes" id="UP000220133"/>
    </source>
</evidence>
<dbReference type="AlphaFoldDB" id="A0A291QR25"/>
<proteinExistence type="predicted"/>
<dbReference type="KEGG" id="cbae:COR50_04310"/>
<name>A0A291QR25_9BACT</name>
<protein>
    <submittedName>
        <fullName evidence="1">Uncharacterized protein</fullName>
    </submittedName>
</protein>
<dbReference type="EMBL" id="CP023777">
    <property type="protein sequence ID" value="ATL46459.1"/>
    <property type="molecule type" value="Genomic_DNA"/>
</dbReference>
<accession>A0A291QR25</accession>
<dbReference type="Proteomes" id="UP000220133">
    <property type="component" value="Chromosome"/>
</dbReference>
<gene>
    <name evidence="1" type="ORF">COR50_04310</name>
</gene>
<reference evidence="1 2" key="1">
    <citation type="submission" date="2017-10" db="EMBL/GenBank/DDBJ databases">
        <title>Paenichitinophaga pekingensis gen. nov., sp. nov., isolated from activated sludge.</title>
        <authorList>
            <person name="Jin D."/>
            <person name="Kong X."/>
            <person name="Deng Y."/>
            <person name="Bai Z."/>
        </authorList>
    </citation>
    <scope>NUCLEOTIDE SEQUENCE [LARGE SCALE GENOMIC DNA]</scope>
    <source>
        <strain evidence="1 2">13</strain>
    </source>
</reference>